<name>A0A6M4IQH3_9BACT</name>
<proteinExistence type="inferred from homology"/>
<sequence>MAKRYSIAEARSNLPTIVDQAEAGQEIELTRRGTAVAVVISLREYARLRGVRTPFGDAYKHFLSTHALGDIGLEPGALAASRTKDAGRKVEL</sequence>
<evidence type="ECO:0000256" key="1">
    <source>
        <dbReference type="ARBA" id="ARBA00009981"/>
    </source>
</evidence>
<dbReference type="KEGG" id="ggr:HKW67_12330"/>
<dbReference type="AlphaFoldDB" id="A0A6M4IQH3"/>
<comment type="similarity">
    <text evidence="1 2">Belongs to the phD/YefM antitoxin family.</text>
</comment>
<dbReference type="Proteomes" id="UP000500938">
    <property type="component" value="Chromosome"/>
</dbReference>
<evidence type="ECO:0000256" key="2">
    <source>
        <dbReference type="RuleBase" id="RU362080"/>
    </source>
</evidence>
<dbReference type="Pfam" id="PF02604">
    <property type="entry name" value="PhdYeFM_antitox"/>
    <property type="match status" value="1"/>
</dbReference>
<dbReference type="Gene3D" id="3.40.1620.10">
    <property type="entry name" value="YefM-like domain"/>
    <property type="match status" value="1"/>
</dbReference>
<keyword evidence="4" id="KW-1185">Reference proteome</keyword>
<accession>A0A6M4IQH3</accession>
<dbReference type="NCBIfam" id="TIGR01552">
    <property type="entry name" value="phd_fam"/>
    <property type="match status" value="1"/>
</dbReference>
<dbReference type="RefSeq" id="WP_171225673.1">
    <property type="nucleotide sequence ID" value="NZ_CP053085.1"/>
</dbReference>
<comment type="function">
    <text evidence="2">Antitoxin component of a type II toxin-antitoxin (TA) system.</text>
</comment>
<dbReference type="InterPro" id="IPR036165">
    <property type="entry name" value="YefM-like_sf"/>
</dbReference>
<reference evidence="3 4" key="1">
    <citation type="submission" date="2020-05" db="EMBL/GenBank/DDBJ databases">
        <title>Complete genome sequence of Gemmatimonas greenlandica TET16.</title>
        <authorList>
            <person name="Zeng Y."/>
        </authorList>
    </citation>
    <scope>NUCLEOTIDE SEQUENCE [LARGE SCALE GENOMIC DNA]</scope>
    <source>
        <strain evidence="3 4">TET16</strain>
    </source>
</reference>
<dbReference type="InterPro" id="IPR006442">
    <property type="entry name" value="Antitoxin_Phd/YefM"/>
</dbReference>
<evidence type="ECO:0000313" key="4">
    <source>
        <dbReference type="Proteomes" id="UP000500938"/>
    </source>
</evidence>
<protein>
    <recommendedName>
        <fullName evidence="2">Antitoxin</fullName>
    </recommendedName>
</protein>
<dbReference type="SUPFAM" id="SSF143120">
    <property type="entry name" value="YefM-like"/>
    <property type="match status" value="1"/>
</dbReference>
<dbReference type="EMBL" id="CP053085">
    <property type="protein sequence ID" value="QJR36238.1"/>
    <property type="molecule type" value="Genomic_DNA"/>
</dbReference>
<gene>
    <name evidence="3" type="ORF">HKW67_12330</name>
</gene>
<organism evidence="3 4">
    <name type="scientific">Gemmatimonas groenlandica</name>
    <dbReference type="NCBI Taxonomy" id="2732249"/>
    <lineage>
        <taxon>Bacteria</taxon>
        <taxon>Pseudomonadati</taxon>
        <taxon>Gemmatimonadota</taxon>
        <taxon>Gemmatimonadia</taxon>
        <taxon>Gemmatimonadales</taxon>
        <taxon>Gemmatimonadaceae</taxon>
        <taxon>Gemmatimonas</taxon>
    </lineage>
</organism>
<evidence type="ECO:0000313" key="3">
    <source>
        <dbReference type="EMBL" id="QJR36238.1"/>
    </source>
</evidence>